<accession>A0A113RMN6</accession>
<keyword evidence="1" id="KW-0862">Zinc</keyword>
<dbReference type="OrthoDB" id="258806at2759"/>
<evidence type="ECO:0000313" key="8">
    <source>
        <dbReference type="Proteomes" id="UP000069549"/>
    </source>
</evidence>
<comment type="catalytic activity">
    <reaction evidence="1">
        <text>adenosine(4) in tRNA(His) + S-adenosyl-L-methionine = 2'-O-methyladenosine(4) in tRNA(His) + S-adenosyl-L-homocysteine + H(+)</text>
        <dbReference type="Rhea" id="RHEA:43196"/>
        <dbReference type="Rhea" id="RHEA-COMP:10401"/>
        <dbReference type="Rhea" id="RHEA-COMP:10402"/>
        <dbReference type="ChEBI" id="CHEBI:15378"/>
        <dbReference type="ChEBI" id="CHEBI:57856"/>
        <dbReference type="ChEBI" id="CHEBI:59789"/>
        <dbReference type="ChEBI" id="CHEBI:74411"/>
        <dbReference type="ChEBI" id="CHEBI:74477"/>
        <dbReference type="EC" id="2.1.1.225"/>
    </reaction>
</comment>
<dbReference type="EMBL" id="LT160029">
    <property type="protein sequence ID" value="CXI42256.1"/>
    <property type="molecule type" value="Genomic_DNA"/>
</dbReference>
<dbReference type="OMA" id="YLHYNPF"/>
<dbReference type="GO" id="GO:0106050">
    <property type="term" value="F:tRNA 2'-O-methyltransferase activity"/>
    <property type="evidence" value="ECO:0007669"/>
    <property type="project" value="UniProtKB-UniRule"/>
</dbReference>
<sequence length="758" mass="89822">MQCICPLENKFFTKEIKNNKEIVKHLKKCPLFLKNLYYHYSPFYFPHINDSIYGLTEKINENREKSFILYTEIENVLYEYYKFFNDIILDILIKKDININTYELFIKLKYEILLKWFLKYGSEGLLVKIQDNESLKKIKKKINLEKLNDSHNISLEYIENFLNYYIENINNQIVKARGLSLIYNDESDKRNGEPFDLPKGYMQPILSLKYITSIHNYEICKRIVNFINTAIFLEDVKEGMLPSENNGKDYTRIYNKDEIFSLVIYLSIYLCCKTSIKKRIKNNNLFGKKKEEDSSLHKSIHFLLKNINKHDIQNINIVFIFLYFNKSFYDHFESLINNRDIFYNQENIQTNLFIELGAGKGSTTRWVHFIMNNLVNILELYFKKLYQSSFDSTKKISDNSVQTPGVSDPTVQSTVQSTSQLNNTKRSSRIHSQNHKKNKCKILIIEREAYRNKKEKKGIFMEMENGIQNIIRIKSDVGDFNLFRLINFLKNKNQEKETRYIVPDIIQYYYYNGVYKRINKPEFVENSKSEKNLSMIDIGQNEQTKVIDIKNEETISITKTHFIHSDNILIKNLNFIEQYFDVHVQKLLSFLSQGNNNIFRVYNNMELFCGDFKCQSISFLTKHLCGNGTDLALRMLINNIKSNSTENYFIISTCCHHKCEIDKILGIKYLKDLKIDTKYFQHIIHHISGYASCANKEKRRVGKKIKLLIDLIRIRYLICQGLKNTHLIKYVNQSITIEKHAILFFNNNQLDLRGFKSY</sequence>
<keyword evidence="1" id="KW-0479">Metal-binding</keyword>
<dbReference type="InterPro" id="IPR007871">
    <property type="entry name" value="Methyltransferase_TRM13"/>
</dbReference>
<evidence type="ECO:0000256" key="1">
    <source>
        <dbReference type="RuleBase" id="RU367103"/>
    </source>
</evidence>
<organism evidence="4 8">
    <name type="scientific">Plasmodium berghei</name>
    <dbReference type="NCBI Taxonomy" id="5821"/>
    <lineage>
        <taxon>Eukaryota</taxon>
        <taxon>Sar</taxon>
        <taxon>Alveolata</taxon>
        <taxon>Apicomplexa</taxon>
        <taxon>Aconoidasida</taxon>
        <taxon>Haemosporida</taxon>
        <taxon>Plasmodiidae</taxon>
        <taxon>Plasmodium</taxon>
        <taxon>Plasmodium (Vinckeia)</taxon>
    </lineage>
</organism>
<keyword evidence="1" id="KW-0863">Zinc-finger</keyword>
<feature type="region of interest" description="Disordered" evidence="2">
    <location>
        <begin position="400"/>
        <end position="432"/>
    </location>
</feature>
<dbReference type="InterPro" id="IPR039044">
    <property type="entry name" value="Trm13"/>
</dbReference>
<comment type="catalytic activity">
    <reaction evidence="1">
        <text>cytidine(4) in tRNA(Pro) + S-adenosyl-L-methionine = 2'-O-methylcytidine(4) in tRNA(Pro) + S-adenosyl-L-homocysteine + H(+)</text>
        <dbReference type="Rhea" id="RHEA:32767"/>
        <dbReference type="Rhea" id="RHEA-COMP:10397"/>
        <dbReference type="Rhea" id="RHEA-COMP:10398"/>
        <dbReference type="ChEBI" id="CHEBI:15378"/>
        <dbReference type="ChEBI" id="CHEBI:57856"/>
        <dbReference type="ChEBI" id="CHEBI:59789"/>
        <dbReference type="ChEBI" id="CHEBI:74495"/>
        <dbReference type="ChEBI" id="CHEBI:82748"/>
        <dbReference type="EC" id="2.1.1.225"/>
    </reaction>
</comment>
<dbReference type="Proteomes" id="UP000219860">
    <property type="component" value="Chromosome 9"/>
</dbReference>
<comment type="catalytic activity">
    <reaction evidence="1">
        <text>cytidine(4) in tRNA(Gly)(GCC) + S-adenosyl-L-methionine = 2'-O-methylcytidine(4) in tRNA(Gly)(GCC) + S-adenosyl-L-homocysteine + H(+)</text>
        <dbReference type="Rhea" id="RHEA:43192"/>
        <dbReference type="Rhea" id="RHEA-COMP:10399"/>
        <dbReference type="Rhea" id="RHEA-COMP:10400"/>
        <dbReference type="ChEBI" id="CHEBI:15378"/>
        <dbReference type="ChEBI" id="CHEBI:57856"/>
        <dbReference type="ChEBI" id="CHEBI:59789"/>
        <dbReference type="ChEBI" id="CHEBI:74495"/>
        <dbReference type="ChEBI" id="CHEBI:82748"/>
        <dbReference type="EC" id="2.1.1.225"/>
    </reaction>
</comment>
<keyword evidence="1" id="KW-0489">Methyltransferase</keyword>
<dbReference type="Proteomes" id="UP000220214">
    <property type="component" value="Chromosome 9"/>
</dbReference>
<keyword evidence="1" id="KW-0819">tRNA processing</keyword>
<dbReference type="AlphaFoldDB" id="A0A113RMN6"/>
<dbReference type="Proteomes" id="UP000516480">
    <property type="component" value="Chromosome 9"/>
</dbReference>
<protein>
    <recommendedName>
        <fullName evidence="1">tRNA:m(4)X modification enzyme TRM13</fullName>
        <ecNumber evidence="1">2.1.1.225</ecNumber>
    </recommendedName>
</protein>
<evidence type="ECO:0000313" key="4">
    <source>
        <dbReference type="EMBL" id="CXI42256.1"/>
    </source>
</evidence>
<dbReference type="VEuPathDB" id="PlasmoDB:PBANKA_0917700"/>
<dbReference type="GO" id="GO:0008270">
    <property type="term" value="F:zinc ion binding"/>
    <property type="evidence" value="ECO:0007669"/>
    <property type="project" value="UniProtKB-KW"/>
</dbReference>
<evidence type="ECO:0000313" key="6">
    <source>
        <dbReference type="EMBL" id="SCN25264.1"/>
    </source>
</evidence>
<feature type="domain" description="Methyltransferase TRM13" evidence="3">
    <location>
        <begin position="619"/>
        <end position="697"/>
    </location>
</feature>
<dbReference type="PANTHER" id="PTHR12998:SF0">
    <property type="entry name" value="TRNA:M(4)X MODIFICATION ENZYME TRM13 HOMOLOG"/>
    <property type="match status" value="1"/>
</dbReference>
<evidence type="ECO:0000313" key="5">
    <source>
        <dbReference type="EMBL" id="SCM22077.1"/>
    </source>
</evidence>
<dbReference type="EMBL" id="LT608145">
    <property type="protein sequence ID" value="SCM22077.1"/>
    <property type="molecule type" value="Genomic_DNA"/>
</dbReference>
<evidence type="ECO:0000256" key="2">
    <source>
        <dbReference type="SAM" id="MobiDB-lite"/>
    </source>
</evidence>
<keyword evidence="1" id="KW-0808">Transferase</keyword>
<dbReference type="GO" id="GO:0030488">
    <property type="term" value="P:tRNA methylation"/>
    <property type="evidence" value="ECO:0007669"/>
    <property type="project" value="InterPro"/>
</dbReference>
<dbReference type="EMBL" id="LT608257">
    <property type="protein sequence ID" value="SCO61898.1"/>
    <property type="molecule type" value="Genomic_DNA"/>
</dbReference>
<evidence type="ECO:0000313" key="9">
    <source>
        <dbReference type="Proteomes" id="UP000219860"/>
    </source>
</evidence>
<comment type="function">
    <text evidence="1">tRNA methylase which 2'-O-methylates cytidine(4) in tRNA(Pro) and tRNA(Gly)(GCC), and adenosine(4) in tRNA(His).</text>
</comment>
<proteinExistence type="inferred from homology"/>
<evidence type="ECO:0000313" key="11">
    <source>
        <dbReference type="Proteomes" id="UP000516480"/>
    </source>
</evidence>
<reference evidence="4 8" key="1">
    <citation type="submission" date="2016-02" db="EMBL/GenBank/DDBJ databases">
        <authorList>
            <consortium name="Pathogen Informatics"/>
        </authorList>
    </citation>
    <scope>NUCLEOTIDE SEQUENCE [LARGE SCALE GENOMIC DNA]</scope>
    <source>
        <strain evidence="4 8">K173</strain>
        <strain evidence="5 11">NK65 ny</strain>
        <strain evidence="6 10">NK65e</strain>
        <strain evidence="7 9">SP11 Antwerpcl1</strain>
    </source>
</reference>
<gene>
    <name evidence="4" type="ORF">PBK173_000198000</name>
    <name evidence="6" type="ORF">PBNK65E_000189900</name>
    <name evidence="5" type="ORF">PBNK65NY_000189000</name>
    <name evidence="7" type="ORF">PBSP11A_000188900</name>
</gene>
<dbReference type="EC" id="2.1.1.225" evidence="1"/>
<feature type="compositionally biased region" description="Polar residues" evidence="2">
    <location>
        <begin position="400"/>
        <end position="425"/>
    </location>
</feature>
<comment type="similarity">
    <text evidence="1">Belongs to the methyltransferase TRM13 family.</text>
</comment>
<dbReference type="Pfam" id="PF05206">
    <property type="entry name" value="TRM13"/>
    <property type="match status" value="1"/>
</dbReference>
<name>A0A113RMN6_PLABE</name>
<dbReference type="Proteomes" id="UP000069549">
    <property type="component" value="Chromosome 9"/>
</dbReference>
<evidence type="ECO:0000313" key="7">
    <source>
        <dbReference type="EMBL" id="SCO61898.1"/>
    </source>
</evidence>
<evidence type="ECO:0000313" key="10">
    <source>
        <dbReference type="Proteomes" id="UP000220214"/>
    </source>
</evidence>
<dbReference type="EMBL" id="LT614635">
    <property type="protein sequence ID" value="SCN25264.1"/>
    <property type="molecule type" value="Genomic_DNA"/>
</dbReference>
<dbReference type="PANTHER" id="PTHR12998">
    <property type="entry name" value="TRNA:M(4)X MODIFICATION ENZYME TRM13 HOMOLOG"/>
    <property type="match status" value="1"/>
</dbReference>
<keyword evidence="1" id="KW-0949">S-adenosyl-L-methionine</keyword>
<evidence type="ECO:0000259" key="3">
    <source>
        <dbReference type="Pfam" id="PF05206"/>
    </source>
</evidence>